<gene>
    <name evidence="1" type="ORF">FLPJBPEJ_00033</name>
</gene>
<sequence>MLRINACALSPHGHAWKNLKVRCSRINCHDKDAVKTNTEHRKGDVLIMVTDDRCEQMKHIRRLITGVLICMAVLLTGCVTEPIVDSVEIENVTTDEGTYHSGEIMNITVVLKSATDVSGVYTNVSGITNKRGKNMLFKETTTNITRGLNNVTFAYKMPACSSCSGISEGTYYFNASVVYGNVTVANSTCSVVLKQ</sequence>
<evidence type="ECO:0000313" key="1">
    <source>
        <dbReference type="EMBL" id="QNO47189.1"/>
    </source>
</evidence>
<protein>
    <submittedName>
        <fullName evidence="1">Uncharacterized protein</fullName>
    </submittedName>
</protein>
<proteinExistence type="predicted"/>
<organism evidence="1">
    <name type="scientific">Candidatus Methanogaster sp. ANME-2c ERB4</name>
    <dbReference type="NCBI Taxonomy" id="2759911"/>
    <lineage>
        <taxon>Archaea</taxon>
        <taxon>Methanobacteriati</taxon>
        <taxon>Methanobacteriota</taxon>
        <taxon>Stenosarchaea group</taxon>
        <taxon>Methanomicrobia</taxon>
        <taxon>Methanosarcinales</taxon>
        <taxon>ANME-2 cluster</taxon>
        <taxon>Candidatus Methanogasteraceae</taxon>
        <taxon>Candidatus Methanogaster</taxon>
    </lineage>
</organism>
<name>A0A7G9YGQ5_9EURY</name>
<accession>A0A7G9YGQ5</accession>
<dbReference type="EMBL" id="MT631243">
    <property type="protein sequence ID" value="QNO47189.1"/>
    <property type="molecule type" value="Genomic_DNA"/>
</dbReference>
<dbReference type="AlphaFoldDB" id="A0A7G9YGQ5"/>
<reference evidence="1" key="1">
    <citation type="submission" date="2020-06" db="EMBL/GenBank/DDBJ databases">
        <title>Unique genomic features of the anaerobic methanotrophic archaea.</title>
        <authorList>
            <person name="Chadwick G.L."/>
            <person name="Skennerton C.T."/>
            <person name="Laso-Perez R."/>
            <person name="Leu A.O."/>
            <person name="Speth D.R."/>
            <person name="Yu H."/>
            <person name="Morgan-Lang C."/>
            <person name="Hatzenpichler R."/>
            <person name="Goudeau D."/>
            <person name="Malmstrom R."/>
            <person name="Brazelton W.J."/>
            <person name="Woyke T."/>
            <person name="Hallam S.J."/>
            <person name="Tyson G.W."/>
            <person name="Wegener G."/>
            <person name="Boetius A."/>
            <person name="Orphan V."/>
        </authorList>
    </citation>
    <scope>NUCLEOTIDE SEQUENCE</scope>
</reference>